<sequence length="310" mass="35447">MASVSDDKKAERALLRDKYGQAISDLLKELRSQPKAAYGHGEFTGLGISLGSFDPYDEKFLGSRACLFRPMTLEEFGEYSIPESELDGGRYLEICHDYLRKKTGRDLEFFDEITGWFQIKYDNSFLDNGERLMRGRRGGDFPQWDTHAEREWQEDYDNPETLRPHIMLIICTGAEVKENELLFGELGPIAQAIENRLQQKEFENTSLFPVLAISLLGPRHGRLVQAHFNKSGMLKVLVSPIYSFVRKADAPFDLFLRYCACKPQDGPEYEFYNEEEDTAAQTHQYVAPLSGSDIENIPPKEDDSPFTEEA</sequence>
<reference evidence="2 3" key="1">
    <citation type="journal article" date="2024" name="IMA Fungus">
        <title>IMA Genome - F19 : A genome assembly and annotation guide to empower mycologists, including annotated draft genome sequences of Ceratocystis pirilliformis, Diaporthe australafricana, Fusarium ophioides, Paecilomyces lecythidis, and Sporothrix stenoceras.</title>
        <authorList>
            <person name="Aylward J."/>
            <person name="Wilson A.M."/>
            <person name="Visagie C.M."/>
            <person name="Spraker J."/>
            <person name="Barnes I."/>
            <person name="Buitendag C."/>
            <person name="Ceriani C."/>
            <person name="Del Mar Angel L."/>
            <person name="du Plessis D."/>
            <person name="Fuchs T."/>
            <person name="Gasser K."/>
            <person name="Kramer D."/>
            <person name="Li W."/>
            <person name="Munsamy K."/>
            <person name="Piso A."/>
            <person name="Price J.L."/>
            <person name="Sonnekus B."/>
            <person name="Thomas C."/>
            <person name="van der Nest A."/>
            <person name="van Dijk A."/>
            <person name="van Heerden A."/>
            <person name="van Vuuren N."/>
            <person name="Yilmaz N."/>
            <person name="Duong T.A."/>
            <person name="van der Merwe N.A."/>
            <person name="Wingfield M.J."/>
            <person name="Wingfield B.D."/>
        </authorList>
    </citation>
    <scope>NUCLEOTIDE SEQUENCE [LARGE SCALE GENOMIC DNA]</scope>
    <source>
        <strain evidence="2 3">CMW 18167</strain>
    </source>
</reference>
<feature type="region of interest" description="Disordered" evidence="1">
    <location>
        <begin position="288"/>
        <end position="310"/>
    </location>
</feature>
<evidence type="ECO:0000313" key="3">
    <source>
        <dbReference type="Proteomes" id="UP001583193"/>
    </source>
</evidence>
<accession>A0ABR3WYK0</accession>
<dbReference type="Proteomes" id="UP001583193">
    <property type="component" value="Unassembled WGS sequence"/>
</dbReference>
<dbReference type="EMBL" id="JAVDPF010000038">
    <property type="protein sequence ID" value="KAL1868565.1"/>
    <property type="molecule type" value="Genomic_DNA"/>
</dbReference>
<proteinExistence type="predicted"/>
<name>A0ABR3WYK0_9EURO</name>
<protein>
    <submittedName>
        <fullName evidence="2">Uncharacterized protein</fullName>
    </submittedName>
</protein>
<organism evidence="2 3">
    <name type="scientific">Paecilomyces lecythidis</name>
    <dbReference type="NCBI Taxonomy" id="3004212"/>
    <lineage>
        <taxon>Eukaryota</taxon>
        <taxon>Fungi</taxon>
        <taxon>Dikarya</taxon>
        <taxon>Ascomycota</taxon>
        <taxon>Pezizomycotina</taxon>
        <taxon>Eurotiomycetes</taxon>
        <taxon>Eurotiomycetidae</taxon>
        <taxon>Eurotiales</taxon>
        <taxon>Thermoascaceae</taxon>
        <taxon>Paecilomyces</taxon>
    </lineage>
</organism>
<evidence type="ECO:0000313" key="2">
    <source>
        <dbReference type="EMBL" id="KAL1868565.1"/>
    </source>
</evidence>
<comment type="caution">
    <text evidence="2">The sequence shown here is derived from an EMBL/GenBank/DDBJ whole genome shotgun (WGS) entry which is preliminary data.</text>
</comment>
<keyword evidence="3" id="KW-1185">Reference proteome</keyword>
<gene>
    <name evidence="2" type="ORF">Plec18167_008156</name>
</gene>
<evidence type="ECO:0000256" key="1">
    <source>
        <dbReference type="SAM" id="MobiDB-lite"/>
    </source>
</evidence>